<keyword evidence="8" id="KW-1003">Cell membrane</keyword>
<keyword evidence="5 8" id="KW-0472">Membrane</keyword>
<evidence type="ECO:0000256" key="4">
    <source>
        <dbReference type="ARBA" id="ARBA00023054"/>
    </source>
</evidence>
<dbReference type="GO" id="GO:0000917">
    <property type="term" value="P:division septum assembly"/>
    <property type="evidence" value="ECO:0007669"/>
    <property type="project" value="UniProtKB-KW"/>
</dbReference>
<feature type="coiled-coil region" evidence="8">
    <location>
        <begin position="310"/>
        <end position="337"/>
    </location>
</feature>
<comment type="function">
    <text evidence="8">Negative regulator of FtsZ ring formation; modulates the frequency and position of FtsZ ring formation. Inhibits FtsZ ring formation at polar sites. Interacts either with FtsZ or with one of its binding partners to promote depolymerization.</text>
</comment>
<keyword evidence="2 8" id="KW-0812">Transmembrane</keyword>
<evidence type="ECO:0000256" key="3">
    <source>
        <dbReference type="ARBA" id="ARBA00022989"/>
    </source>
</evidence>
<comment type="similarity">
    <text evidence="8">Belongs to the EzrA family.</text>
</comment>
<comment type="subcellular location">
    <subcellularLocation>
        <location evidence="8">Cell membrane</location>
        <topology evidence="8">Single-pass membrane protein</topology>
    </subcellularLocation>
    <text evidence="8">Colocalized with FtsZ to the nascent septal site.</text>
</comment>
<keyword evidence="4 8" id="KW-0175">Coiled coil</keyword>
<evidence type="ECO:0000256" key="2">
    <source>
        <dbReference type="ARBA" id="ARBA00022692"/>
    </source>
</evidence>
<dbReference type="AlphaFoldDB" id="A0A0J5YAY0"/>
<keyword evidence="6 8" id="KW-0717">Septation</keyword>
<keyword evidence="1 8" id="KW-0132">Cell division</keyword>
<evidence type="ECO:0000313" key="10">
    <source>
        <dbReference type="Proteomes" id="UP000076510"/>
    </source>
</evidence>
<evidence type="ECO:0000256" key="1">
    <source>
        <dbReference type="ARBA" id="ARBA00022618"/>
    </source>
</evidence>
<dbReference type="InterPro" id="IPR010379">
    <property type="entry name" value="EzrA"/>
</dbReference>
<evidence type="ECO:0000256" key="6">
    <source>
        <dbReference type="ARBA" id="ARBA00023210"/>
    </source>
</evidence>
<feature type="coiled-coil region" evidence="8">
    <location>
        <begin position="376"/>
        <end position="424"/>
    </location>
</feature>
<dbReference type="OrthoDB" id="1654473at2"/>
<dbReference type="Pfam" id="PF06160">
    <property type="entry name" value="EzrA"/>
    <property type="match status" value="1"/>
</dbReference>
<organism evidence="9 10">
    <name type="scientific">Rossellomorea marisflavi</name>
    <dbReference type="NCBI Taxonomy" id="189381"/>
    <lineage>
        <taxon>Bacteria</taxon>
        <taxon>Bacillati</taxon>
        <taxon>Bacillota</taxon>
        <taxon>Bacilli</taxon>
        <taxon>Bacillales</taxon>
        <taxon>Bacillaceae</taxon>
        <taxon>Rossellomorea</taxon>
    </lineage>
</organism>
<accession>A0A0J5YAY0</accession>
<evidence type="ECO:0000256" key="5">
    <source>
        <dbReference type="ARBA" id="ARBA00023136"/>
    </source>
</evidence>
<dbReference type="GO" id="GO:0005940">
    <property type="term" value="C:septin ring"/>
    <property type="evidence" value="ECO:0007669"/>
    <property type="project" value="InterPro"/>
</dbReference>
<feature type="coiled-coil region" evidence="8">
    <location>
        <begin position="123"/>
        <end position="160"/>
    </location>
</feature>
<name>A0A0J5YAY0_9BACI</name>
<proteinExistence type="inferred from homology"/>
<evidence type="ECO:0000256" key="7">
    <source>
        <dbReference type="ARBA" id="ARBA00023306"/>
    </source>
</evidence>
<dbReference type="HAMAP" id="MF_00728">
    <property type="entry name" value="EzrA"/>
    <property type="match status" value="1"/>
</dbReference>
<dbReference type="PATRIC" id="fig|189381.11.peg.4196"/>
<keyword evidence="7 8" id="KW-0131">Cell cycle</keyword>
<dbReference type="NCBIfam" id="NF003413">
    <property type="entry name" value="PRK04778.1-7"/>
    <property type="match status" value="1"/>
</dbReference>
<feature type="topological domain" description="Extracellular" evidence="8">
    <location>
        <begin position="1"/>
        <end position="2"/>
    </location>
</feature>
<dbReference type="GO" id="GO:0000921">
    <property type="term" value="P:septin ring assembly"/>
    <property type="evidence" value="ECO:0007669"/>
    <property type="project" value="InterPro"/>
</dbReference>
<keyword evidence="3 8" id="KW-1133">Transmembrane helix</keyword>
<comment type="caution">
    <text evidence="9">The sequence shown here is derived from an EMBL/GenBank/DDBJ whole genome shotgun (WGS) entry which is preliminary data.</text>
</comment>
<feature type="topological domain" description="Cytoplasmic" evidence="8">
    <location>
        <begin position="22"/>
        <end position="562"/>
    </location>
</feature>
<protein>
    <recommendedName>
        <fullName evidence="8">Septation ring formation regulator EzrA</fullName>
    </recommendedName>
</protein>
<evidence type="ECO:0000256" key="8">
    <source>
        <dbReference type="HAMAP-Rule" id="MF_00728"/>
    </source>
</evidence>
<dbReference type="RefSeq" id="WP_048007451.1">
    <property type="nucleotide sequence ID" value="NZ_LDWH01000013.1"/>
</dbReference>
<gene>
    <name evidence="8" type="primary">ezrA</name>
    <name evidence="9" type="ORF">AV649_13735</name>
</gene>
<dbReference type="Proteomes" id="UP000076510">
    <property type="component" value="Unassembled WGS sequence"/>
</dbReference>
<evidence type="ECO:0000313" key="9">
    <source>
        <dbReference type="EMBL" id="KZE51868.1"/>
    </source>
</evidence>
<dbReference type="EMBL" id="LQQY01000006">
    <property type="protein sequence ID" value="KZE51868.1"/>
    <property type="molecule type" value="Genomic_DNA"/>
</dbReference>
<reference evidence="10" key="1">
    <citation type="submission" date="2016-01" db="EMBL/GenBank/DDBJ databases">
        <title>Whole genome sequencing of Bhargavaea cecembensis T14.</title>
        <authorList>
            <person name="Hong K.W."/>
        </authorList>
    </citation>
    <scope>NUCLEOTIDE SEQUENCE [LARGE SCALE GENOMIC DNA]</scope>
    <source>
        <strain evidence="10">M19</strain>
    </source>
</reference>
<sequence>MQYIIGGILLVLIVFLTGFFVRKKYYAEVDRYESWKIDIMNRPVSDELSKVKQLNMTGQTEELFERWRQGWDEIVAVQLPEVEELLFDAEEHTDKFRFNKTKATLSRIHEILTGTEAKIETILKELDELIGSEEKNREEIQTLQEEYRKSKKQLLAYRHTYGSTAKPIETILDEMGKQIERFEELTEQGNYIEAREMVLGLSEKMRETAYKMEAIPKLLTECENVLPVQISELEAGYEGMKEEGYILDHVEVEEKAAALKASLASHVTDLGELKVEGVEDGLKEMKETIESFYDILEKEVHAKHFIGQYKDATTESLIKAKEENEDIQAELRIVQQAYHLRDEALTIPKDLEHKIIQLSKRHEQIMKKEEGQGAPYSNLSDELKDIRSSLDELNREQEEFNLYLQTMRKDELATREKIQELKKKVAEASRMISKSNAPGLPQGYKDLLDEVHNKIEQVNVSLTEKPLNMKFVQETLLAAEDTVDHFYKKTDELIEDVILSERVIQYGNRYRSRYSSVHDGLRNAEEAFRQYEYRRALEEAATTLEKVEPGALKKIEKMLETK</sequence>
<dbReference type="GO" id="GO:0005886">
    <property type="term" value="C:plasma membrane"/>
    <property type="evidence" value="ECO:0007669"/>
    <property type="project" value="UniProtKB-SubCell"/>
</dbReference>